<dbReference type="Gene3D" id="3.90.550.10">
    <property type="entry name" value="Spore Coat Polysaccharide Biosynthesis Protein SpsA, Chain A"/>
    <property type="match status" value="2"/>
</dbReference>
<dbReference type="RefSeq" id="WP_206658425.1">
    <property type="nucleotide sequence ID" value="NZ_CP071182.1"/>
</dbReference>
<evidence type="ECO:0000259" key="5">
    <source>
        <dbReference type="Pfam" id="PF00535"/>
    </source>
</evidence>
<dbReference type="InterPro" id="IPR001173">
    <property type="entry name" value="Glyco_trans_2-like"/>
</dbReference>
<dbReference type="Pfam" id="PF00535">
    <property type="entry name" value="Glycos_transf_2"/>
    <property type="match status" value="2"/>
</dbReference>
<dbReference type="PANTHER" id="PTHR43398:SF1">
    <property type="entry name" value="DOLICHOL-PHOSPHATE MANNOSYLTRANSFERASE SUBUNIT 1"/>
    <property type="match status" value="1"/>
</dbReference>
<dbReference type="InterPro" id="IPR029044">
    <property type="entry name" value="Nucleotide-diphossugar_trans"/>
</dbReference>
<evidence type="ECO:0000256" key="1">
    <source>
        <dbReference type="ARBA" id="ARBA00006739"/>
    </source>
</evidence>
<protein>
    <submittedName>
        <fullName evidence="6">Glycosyltransferase family 2 protein</fullName>
    </submittedName>
</protein>
<dbReference type="PANTHER" id="PTHR43398">
    <property type="entry name" value="DOLICHOL-PHOSPHATE MANNOSYLTRANSFERASE SUBUNIT 1"/>
    <property type="match status" value="1"/>
</dbReference>
<feature type="domain" description="Glycosyltransferase 2-like" evidence="5">
    <location>
        <begin position="325"/>
        <end position="435"/>
    </location>
</feature>
<dbReference type="KEGG" id="afx:JZ786_09385"/>
<comment type="similarity">
    <text evidence="1">Belongs to the glycosyltransferase 2 family.</text>
</comment>
<proteinExistence type="inferred from homology"/>
<dbReference type="GO" id="GO:0016020">
    <property type="term" value="C:membrane"/>
    <property type="evidence" value="ECO:0007669"/>
    <property type="project" value="GOC"/>
</dbReference>
<evidence type="ECO:0000313" key="7">
    <source>
        <dbReference type="Proteomes" id="UP000663505"/>
    </source>
</evidence>
<evidence type="ECO:0000256" key="3">
    <source>
        <dbReference type="ARBA" id="ARBA00022679"/>
    </source>
</evidence>
<keyword evidence="3" id="KW-0808">Transferase</keyword>
<evidence type="ECO:0000256" key="2">
    <source>
        <dbReference type="ARBA" id="ARBA00022676"/>
    </source>
</evidence>
<keyword evidence="2" id="KW-0328">Glycosyltransferase</keyword>
<reference evidence="6 7" key="1">
    <citation type="submission" date="2021-02" db="EMBL/GenBank/DDBJ databases">
        <title>Alicyclobacillus curvatus sp. nov. and Alicyclobacillus mengziensis sp. nov., two acidophilic bacteria isolated from acid mine drainage.</title>
        <authorList>
            <person name="Huang Y."/>
        </authorList>
    </citation>
    <scope>NUCLEOTIDE SEQUENCE [LARGE SCALE GENOMIC DNA]</scope>
    <source>
        <strain evidence="6 7">S30H14</strain>
    </source>
</reference>
<dbReference type="EMBL" id="CP071182">
    <property type="protein sequence ID" value="QSO49111.1"/>
    <property type="molecule type" value="Genomic_DNA"/>
</dbReference>
<dbReference type="InterPro" id="IPR039528">
    <property type="entry name" value="DPM1-like"/>
</dbReference>
<dbReference type="GO" id="GO:0009247">
    <property type="term" value="P:glycolipid biosynthetic process"/>
    <property type="evidence" value="ECO:0007669"/>
    <property type="project" value="TreeGrafter"/>
</dbReference>
<feature type="domain" description="Glycosyltransferase 2-like" evidence="5">
    <location>
        <begin position="68"/>
        <end position="177"/>
    </location>
</feature>
<dbReference type="CDD" id="cd00761">
    <property type="entry name" value="Glyco_tranf_GTA_type"/>
    <property type="match status" value="1"/>
</dbReference>
<evidence type="ECO:0000313" key="6">
    <source>
        <dbReference type="EMBL" id="QSO49111.1"/>
    </source>
</evidence>
<dbReference type="GO" id="GO:0004582">
    <property type="term" value="F:dolichyl-phosphate beta-D-mannosyltransferase activity"/>
    <property type="evidence" value="ECO:0007669"/>
    <property type="project" value="InterPro"/>
</dbReference>
<dbReference type="AlphaFoldDB" id="A0A9X7Z969"/>
<sequence length="598" mass="65855">MTTITRTKTRLKPQRPIQKSAQKPAQKKPVQKKPVQKKPVQRPAQPPNRRTTKSPHRSASRRRRPVLSVVIPVSGKGRLAPNMVRRLRSWPAVKEVVVVANKCPSATVKSIQSAGGLVIAYEEALGHDTGRAIGALHATGKYVLFLDADINWTIAELQPFLRRLRRGADIALNRYPLPQNPRYHHPTAVAKRALNLALDRPDLQAASLTTVPHAIGRNVIEQIGAEHLAVPPVFYTLAALRGYRIVTATHCPVGLRNPQHKRRPLKYNVQELILGDHAEAFHHLITHTGSRGFFPDSIRNRQALPAAFACEDRNLFQKPETAAAIVPASNEARTIGRVVRQLTAAGVSEVHVVDNGSKDSTKQYAERAGAFVHGYERALGHDVPRAIGAAKTLSHTVTRTVPATLFIDADFAIPPRHLRPFIDAVTKQDIDVALNHFSLGLGRGVQRDPVSTMKRFLNLMVGRPDLEANSPTAIPHALSQRALECLTPLDLAVPPRITVQSVLQGLQVKPVHYVDVIKPNRIRKINRNTRALCAPVTRLIVGDHLEALELWLTAKGQRGGFPQPRRLDILAKAIADIAASRSPVERSEPTQEATQATL</sequence>
<gene>
    <name evidence="6" type="ORF">JZ786_09385</name>
</gene>
<feature type="compositionally biased region" description="Basic residues" evidence="4">
    <location>
        <begin position="50"/>
        <end position="65"/>
    </location>
</feature>
<feature type="region of interest" description="Disordered" evidence="4">
    <location>
        <begin position="1"/>
        <end position="67"/>
    </location>
</feature>
<name>A0A9X7Z969_9BACL</name>
<keyword evidence="7" id="KW-1185">Reference proteome</keyword>
<accession>A0A9X7Z969</accession>
<evidence type="ECO:0000256" key="4">
    <source>
        <dbReference type="SAM" id="MobiDB-lite"/>
    </source>
</evidence>
<feature type="compositionally biased region" description="Basic residues" evidence="4">
    <location>
        <begin position="25"/>
        <end position="40"/>
    </location>
</feature>
<organism evidence="6 7">
    <name type="scientific">Alicyclobacillus mengziensis</name>
    <dbReference type="NCBI Taxonomy" id="2931921"/>
    <lineage>
        <taxon>Bacteria</taxon>
        <taxon>Bacillati</taxon>
        <taxon>Bacillota</taxon>
        <taxon>Bacilli</taxon>
        <taxon>Bacillales</taxon>
        <taxon>Alicyclobacillaceae</taxon>
        <taxon>Alicyclobacillus</taxon>
    </lineage>
</organism>
<dbReference type="Proteomes" id="UP000663505">
    <property type="component" value="Chromosome"/>
</dbReference>
<dbReference type="SUPFAM" id="SSF53448">
    <property type="entry name" value="Nucleotide-diphospho-sugar transferases"/>
    <property type="match status" value="2"/>
</dbReference>